<dbReference type="InterPro" id="IPR050114">
    <property type="entry name" value="UPF0173_UPF0282_UlaG_hydrolase"/>
</dbReference>
<reference evidence="3" key="1">
    <citation type="journal article" date="2019" name="Int. J. Syst. Evol. Microbiol.">
        <title>The Global Catalogue of Microorganisms (GCM) 10K type strain sequencing project: providing services to taxonomists for standard genome sequencing and annotation.</title>
        <authorList>
            <consortium name="The Broad Institute Genomics Platform"/>
            <consortium name="The Broad Institute Genome Sequencing Center for Infectious Disease"/>
            <person name="Wu L."/>
            <person name="Ma J."/>
        </authorList>
    </citation>
    <scope>NUCLEOTIDE SEQUENCE [LARGE SCALE GENOMIC DNA]</scope>
    <source>
        <strain evidence="3">CGMCC 4.6997</strain>
    </source>
</reference>
<dbReference type="InterPro" id="IPR036866">
    <property type="entry name" value="RibonucZ/Hydroxyglut_hydro"/>
</dbReference>
<dbReference type="Gene3D" id="3.60.15.10">
    <property type="entry name" value="Ribonuclease Z/Hydroxyacylglutathione hydrolase-like"/>
    <property type="match status" value="1"/>
</dbReference>
<accession>A0ABW0NT23</accession>
<evidence type="ECO:0000313" key="3">
    <source>
        <dbReference type="Proteomes" id="UP001596039"/>
    </source>
</evidence>
<proteinExistence type="predicted"/>
<keyword evidence="3" id="KW-1185">Reference proteome</keyword>
<organism evidence="2 3">
    <name type="scientific">Lysinimonas soli</name>
    <dbReference type="NCBI Taxonomy" id="1074233"/>
    <lineage>
        <taxon>Bacteria</taxon>
        <taxon>Bacillati</taxon>
        <taxon>Actinomycetota</taxon>
        <taxon>Actinomycetes</taxon>
        <taxon>Micrococcales</taxon>
        <taxon>Microbacteriaceae</taxon>
        <taxon>Lysinimonas</taxon>
    </lineage>
</organism>
<dbReference type="PANTHER" id="PTHR43546">
    <property type="entry name" value="UPF0173 METAL-DEPENDENT HYDROLASE MJ1163-RELATED"/>
    <property type="match status" value="1"/>
</dbReference>
<dbReference type="Proteomes" id="UP001596039">
    <property type="component" value="Unassembled WGS sequence"/>
</dbReference>
<name>A0ABW0NT23_9MICO</name>
<dbReference type="PANTHER" id="PTHR43546:SF3">
    <property type="entry name" value="UPF0173 METAL-DEPENDENT HYDROLASE MJ1163"/>
    <property type="match status" value="1"/>
</dbReference>
<gene>
    <name evidence="2" type="ORF">ACFPJ4_13360</name>
</gene>
<dbReference type="RefSeq" id="WP_386740947.1">
    <property type="nucleotide sequence ID" value="NZ_JBHSMG010000004.1"/>
</dbReference>
<dbReference type="SUPFAM" id="SSF56281">
    <property type="entry name" value="Metallo-hydrolase/oxidoreductase"/>
    <property type="match status" value="1"/>
</dbReference>
<dbReference type="SMART" id="SM00849">
    <property type="entry name" value="Lactamase_B"/>
    <property type="match status" value="1"/>
</dbReference>
<evidence type="ECO:0000313" key="2">
    <source>
        <dbReference type="EMBL" id="MFC5503230.1"/>
    </source>
</evidence>
<dbReference type="Pfam" id="PF13483">
    <property type="entry name" value="Lactamase_B_3"/>
    <property type="match status" value="1"/>
</dbReference>
<comment type="caution">
    <text evidence="2">The sequence shown here is derived from an EMBL/GenBank/DDBJ whole genome shotgun (WGS) entry which is preliminary data.</text>
</comment>
<sequence length="210" mass="22612">MKVTKYEHSTLVISSADKKLVVDPGVFLTPPDFGNTVAVVITHEHADHWSEQNLAAILEKSPDAKIFGPQGVADAASGFEITVVNAGDRVTVDPFTLEFFGEKHAVIHESIPVVDNVGVLVNDELYYGGDSYTVPSKAVGTLAAPVGAPWLKIGEAMDYVLEIKPKRAFYIHDMTLSAAGKGMASDRLKWATEQNGGEYLPLEVGDSLDL</sequence>
<dbReference type="InterPro" id="IPR001279">
    <property type="entry name" value="Metallo-B-lactamas"/>
</dbReference>
<dbReference type="EMBL" id="JBHSMG010000004">
    <property type="protein sequence ID" value="MFC5503230.1"/>
    <property type="molecule type" value="Genomic_DNA"/>
</dbReference>
<evidence type="ECO:0000259" key="1">
    <source>
        <dbReference type="SMART" id="SM00849"/>
    </source>
</evidence>
<protein>
    <submittedName>
        <fullName evidence="2">MBL fold metallo-hydrolase</fullName>
    </submittedName>
</protein>
<feature type="domain" description="Metallo-beta-lactamase" evidence="1">
    <location>
        <begin position="6"/>
        <end position="172"/>
    </location>
</feature>